<organism evidence="5 6">
    <name type="scientific">Advenella kashmirensis W13003</name>
    <dbReference type="NCBI Taxonomy" id="1424334"/>
    <lineage>
        <taxon>Bacteria</taxon>
        <taxon>Pseudomonadati</taxon>
        <taxon>Pseudomonadota</taxon>
        <taxon>Betaproteobacteria</taxon>
        <taxon>Burkholderiales</taxon>
        <taxon>Alcaligenaceae</taxon>
    </lineage>
</organism>
<keyword evidence="3" id="KW-0804">Transcription</keyword>
<protein>
    <submittedName>
        <fullName evidence="5">Regulatory protein</fullName>
    </submittedName>
</protein>
<dbReference type="GO" id="GO:0003700">
    <property type="term" value="F:DNA-binding transcription factor activity"/>
    <property type="evidence" value="ECO:0007669"/>
    <property type="project" value="TreeGrafter"/>
</dbReference>
<sequence length="357" mass="38525">MSVTSSAKNKVSRTTVRDVARLAGVSVGTVSRVVNRVDNVTPLIRSRVEAAMISLNWKPSMLAQNMRDQSSRMVGFIFSDLDNPLFASMVKGAESVLTKAGYQLIVGSSNDSAEHERSLIELFGQRQADGLIFTMTDEGNPDVLASLSRASFPVVMIEREVTIPSSGKVVADHYEGTLQATRYLIGLGHRRIALITGGQNNFVGRARMRGFMQAHREHGLEPVLRLIRSDDRIADAAFGYRETQLLLSMNGRPTAILALGRKLLRGVLAACRATCTRIPEDISLIATNDSELAELVQPAVTVVRYSAFDLGSEAAHLLLHRLGAGNDWSPSTIVVPTEIVIRGSCAGPGQGSKGSAL</sequence>
<comment type="caution">
    <text evidence="5">The sequence shown here is derived from an EMBL/GenBank/DDBJ whole genome shotgun (WGS) entry which is preliminary data.</text>
</comment>
<evidence type="ECO:0000259" key="4">
    <source>
        <dbReference type="PROSITE" id="PS50932"/>
    </source>
</evidence>
<evidence type="ECO:0000313" key="6">
    <source>
        <dbReference type="Proteomes" id="UP000018733"/>
    </source>
</evidence>
<evidence type="ECO:0000256" key="2">
    <source>
        <dbReference type="ARBA" id="ARBA00023125"/>
    </source>
</evidence>
<keyword evidence="1" id="KW-0805">Transcription regulation</keyword>
<dbReference type="CDD" id="cd01392">
    <property type="entry name" value="HTH_LacI"/>
    <property type="match status" value="1"/>
</dbReference>
<dbReference type="InterPro" id="IPR046335">
    <property type="entry name" value="LacI/GalR-like_sensor"/>
</dbReference>
<reference evidence="5 6" key="1">
    <citation type="journal article" date="2014" name="Genome Announc.">
        <title>Draft Genome Sequence of Advenella kashmirensis Strain W13003, a Polycyclic Aromatic Hydrocarbon-Degrading Bacterium.</title>
        <authorList>
            <person name="Wang X."/>
            <person name="Jin D."/>
            <person name="Zhou L."/>
            <person name="Wu L."/>
            <person name="An W."/>
            <person name="Zhao L."/>
        </authorList>
    </citation>
    <scope>NUCLEOTIDE SEQUENCE [LARGE SCALE GENOMIC DNA]</scope>
    <source>
        <strain evidence="5 6">W13003</strain>
    </source>
</reference>
<dbReference type="InterPro" id="IPR028082">
    <property type="entry name" value="Peripla_BP_I"/>
</dbReference>
<accession>V8QN69</accession>
<dbReference type="InterPro" id="IPR000843">
    <property type="entry name" value="HTH_LacI"/>
</dbReference>
<dbReference type="PRINTS" id="PR00036">
    <property type="entry name" value="HTHLACI"/>
</dbReference>
<proteinExistence type="predicted"/>
<dbReference type="Gene3D" id="1.10.260.40">
    <property type="entry name" value="lambda repressor-like DNA-binding domains"/>
    <property type="match status" value="1"/>
</dbReference>
<dbReference type="InterPro" id="IPR010982">
    <property type="entry name" value="Lambda_DNA-bd_dom_sf"/>
</dbReference>
<dbReference type="HOGENOM" id="CLU_037628_6_0_4"/>
<feature type="domain" description="HTH lacI-type" evidence="4">
    <location>
        <begin position="14"/>
        <end position="68"/>
    </location>
</feature>
<gene>
    <name evidence="5" type="ORF">W822_17505</name>
</gene>
<dbReference type="Pfam" id="PF00356">
    <property type="entry name" value="LacI"/>
    <property type="match status" value="1"/>
</dbReference>
<dbReference type="SMART" id="SM00354">
    <property type="entry name" value="HTH_LACI"/>
    <property type="match status" value="1"/>
</dbReference>
<dbReference type="PANTHER" id="PTHR30146:SF138">
    <property type="entry name" value="TRANSCRIPTIONAL REGULATORY PROTEIN"/>
    <property type="match status" value="1"/>
</dbReference>
<evidence type="ECO:0000256" key="3">
    <source>
        <dbReference type="ARBA" id="ARBA00023163"/>
    </source>
</evidence>
<dbReference type="GO" id="GO:0000976">
    <property type="term" value="F:transcription cis-regulatory region binding"/>
    <property type="evidence" value="ECO:0007669"/>
    <property type="project" value="TreeGrafter"/>
</dbReference>
<keyword evidence="2" id="KW-0238">DNA-binding</keyword>
<dbReference type="AlphaFoldDB" id="V8QN69"/>
<dbReference type="CDD" id="cd06281">
    <property type="entry name" value="PBP1_LacI-like"/>
    <property type="match status" value="1"/>
</dbReference>
<dbReference type="PATRIC" id="fig|1424334.3.peg.3520"/>
<evidence type="ECO:0000313" key="5">
    <source>
        <dbReference type="EMBL" id="ETF01077.1"/>
    </source>
</evidence>
<dbReference type="RefSeq" id="WP_024006438.1">
    <property type="nucleotide sequence ID" value="NZ_KI650981.1"/>
</dbReference>
<dbReference type="PROSITE" id="PS50932">
    <property type="entry name" value="HTH_LACI_2"/>
    <property type="match status" value="1"/>
</dbReference>
<dbReference type="Proteomes" id="UP000018733">
    <property type="component" value="Unassembled WGS sequence"/>
</dbReference>
<dbReference type="OrthoDB" id="8770794at2"/>
<dbReference type="PANTHER" id="PTHR30146">
    <property type="entry name" value="LACI-RELATED TRANSCRIPTIONAL REPRESSOR"/>
    <property type="match status" value="1"/>
</dbReference>
<dbReference type="SUPFAM" id="SSF53822">
    <property type="entry name" value="Periplasmic binding protein-like I"/>
    <property type="match status" value="1"/>
</dbReference>
<dbReference type="SUPFAM" id="SSF47413">
    <property type="entry name" value="lambda repressor-like DNA-binding domains"/>
    <property type="match status" value="1"/>
</dbReference>
<dbReference type="STRING" id="1424334.W822_17505"/>
<name>V8QN69_9BURK</name>
<dbReference type="Gene3D" id="3.40.50.2300">
    <property type="match status" value="2"/>
</dbReference>
<dbReference type="eggNOG" id="COG1609">
    <property type="taxonomic scope" value="Bacteria"/>
</dbReference>
<dbReference type="EMBL" id="AYXT01000012">
    <property type="protein sequence ID" value="ETF01077.1"/>
    <property type="molecule type" value="Genomic_DNA"/>
</dbReference>
<keyword evidence="6" id="KW-1185">Reference proteome</keyword>
<dbReference type="Pfam" id="PF13377">
    <property type="entry name" value="Peripla_BP_3"/>
    <property type="match status" value="1"/>
</dbReference>
<evidence type="ECO:0000256" key="1">
    <source>
        <dbReference type="ARBA" id="ARBA00023015"/>
    </source>
</evidence>
<dbReference type="PROSITE" id="PS00356">
    <property type="entry name" value="HTH_LACI_1"/>
    <property type="match status" value="1"/>
</dbReference>